<evidence type="ECO:0000256" key="3">
    <source>
        <dbReference type="SAM" id="SignalP"/>
    </source>
</evidence>
<feature type="signal peptide" evidence="3">
    <location>
        <begin position="1"/>
        <end position="20"/>
    </location>
</feature>
<sequence>MKKRRSLVGLTLLLGGSALAATPKDTLVIQQAATITTLDPGIAYDSFSLMMIENIYETLWTYKGGSLTQMQPLLAAKLPTYTNGGKTLVVDLRRGVKFHSGNPMTCADAEYTYRRDLVTNHPESANWFLSDSLLGTPDNAKKNKSVTWTKIAGAVRCNAAGQLVFTLPKPDPAFMAKLAFTGAGIVDKAWAIKQGDWDGTEKTWQAWVGKDLGEGNLSKNPSGTGAYKLVKWDADNVMLTAFGNYWGGKVAIKNVLMQKVGELAVRQQAFLRGDADLIEAGTRSNIDAQLRGKAGVAIIDNLPTVSAPALFMNNSIKSASAIGSGKFDGKGIPANFFSDVNVRKAFAYAFDYEQFIRDVQRGKGKKRTMLLPDTFPGYAPDVPTYSYDPVKAAEYFKKAWGGEVWKNGFVINANYRTGHIVGQTALEILKQGVEALNPKFRINIGVEPWTQQSGKFQKSEEVMIPMSWGADYTDPDNFMYTFYSSGGFFYPTNNWKDANVDKWLDQARATTDAALRNRLYKQVAQVAYDQSPFILLPADLNVRVYRNNLQGVSAANYNPVRNFVFTGTFIRELSKK</sequence>
<dbReference type="PROSITE" id="PS01040">
    <property type="entry name" value="SBP_BACTERIAL_5"/>
    <property type="match status" value="1"/>
</dbReference>
<dbReference type="CDD" id="cd08512">
    <property type="entry name" value="PBP2_NikA_DppA_OppA_like_7"/>
    <property type="match status" value="1"/>
</dbReference>
<keyword evidence="6" id="KW-1185">Reference proteome</keyword>
<accession>A0ABP9VBQ5</accession>
<dbReference type="RefSeq" id="WP_353540718.1">
    <property type="nucleotide sequence ID" value="NZ_BAABRN010000003.1"/>
</dbReference>
<dbReference type="SUPFAM" id="SSF53850">
    <property type="entry name" value="Periplasmic binding protein-like II"/>
    <property type="match status" value="1"/>
</dbReference>
<dbReference type="Proteomes" id="UP001458946">
    <property type="component" value="Unassembled WGS sequence"/>
</dbReference>
<dbReference type="Gene3D" id="3.10.105.10">
    <property type="entry name" value="Dipeptide-binding Protein, Domain 3"/>
    <property type="match status" value="1"/>
</dbReference>
<dbReference type="PANTHER" id="PTHR30290:SF34">
    <property type="entry name" value="ABC TRANSPORTER, PERIPLASMIC OLIGO-PEPTIDE BINDING PROTEIN, PUTATIVE-RELATED"/>
    <property type="match status" value="1"/>
</dbReference>
<proteinExistence type="inferred from homology"/>
<evidence type="ECO:0000259" key="4">
    <source>
        <dbReference type="Pfam" id="PF00496"/>
    </source>
</evidence>
<reference evidence="5 6" key="1">
    <citation type="submission" date="2024-02" db="EMBL/GenBank/DDBJ databases">
        <title>Deinococcus xinjiangensis NBRC 107630.</title>
        <authorList>
            <person name="Ichikawa N."/>
            <person name="Katano-Makiyama Y."/>
            <person name="Hidaka K."/>
        </authorList>
    </citation>
    <scope>NUCLEOTIDE SEQUENCE [LARGE SCALE GENOMIC DNA]</scope>
    <source>
        <strain evidence="5 6">NBRC 107630</strain>
    </source>
</reference>
<gene>
    <name evidence="5" type="primary">dppA_2</name>
    <name evidence="5" type="ORF">Dxin01_00463</name>
</gene>
<dbReference type="Pfam" id="PF00496">
    <property type="entry name" value="SBP_bac_5"/>
    <property type="match status" value="1"/>
</dbReference>
<name>A0ABP9VBQ5_9DEIO</name>
<dbReference type="InterPro" id="IPR030678">
    <property type="entry name" value="Peptide/Ni-bd"/>
</dbReference>
<dbReference type="EMBL" id="BAABRN010000003">
    <property type="protein sequence ID" value="GAA5500738.1"/>
    <property type="molecule type" value="Genomic_DNA"/>
</dbReference>
<dbReference type="InterPro" id="IPR023765">
    <property type="entry name" value="SBP_5_CS"/>
</dbReference>
<evidence type="ECO:0000313" key="5">
    <source>
        <dbReference type="EMBL" id="GAA5500738.1"/>
    </source>
</evidence>
<organism evidence="5 6">
    <name type="scientific">Deinococcus xinjiangensis</name>
    <dbReference type="NCBI Taxonomy" id="457454"/>
    <lineage>
        <taxon>Bacteria</taxon>
        <taxon>Thermotogati</taxon>
        <taxon>Deinococcota</taxon>
        <taxon>Deinococci</taxon>
        <taxon>Deinococcales</taxon>
        <taxon>Deinococcaceae</taxon>
        <taxon>Deinococcus</taxon>
    </lineage>
</organism>
<evidence type="ECO:0000256" key="2">
    <source>
        <dbReference type="ARBA" id="ARBA00022729"/>
    </source>
</evidence>
<feature type="chain" id="PRO_5045157377" evidence="3">
    <location>
        <begin position="21"/>
        <end position="576"/>
    </location>
</feature>
<dbReference type="PIRSF" id="PIRSF002741">
    <property type="entry name" value="MppA"/>
    <property type="match status" value="1"/>
</dbReference>
<evidence type="ECO:0000256" key="1">
    <source>
        <dbReference type="ARBA" id="ARBA00005695"/>
    </source>
</evidence>
<dbReference type="InterPro" id="IPR000914">
    <property type="entry name" value="SBP_5_dom"/>
</dbReference>
<dbReference type="Gene3D" id="3.40.190.10">
    <property type="entry name" value="Periplasmic binding protein-like II"/>
    <property type="match status" value="1"/>
</dbReference>
<dbReference type="InterPro" id="IPR039424">
    <property type="entry name" value="SBP_5"/>
</dbReference>
<feature type="domain" description="Solute-binding protein family 5" evidence="4">
    <location>
        <begin position="70"/>
        <end position="488"/>
    </location>
</feature>
<evidence type="ECO:0000313" key="6">
    <source>
        <dbReference type="Proteomes" id="UP001458946"/>
    </source>
</evidence>
<keyword evidence="2 3" id="KW-0732">Signal</keyword>
<dbReference type="PANTHER" id="PTHR30290">
    <property type="entry name" value="PERIPLASMIC BINDING COMPONENT OF ABC TRANSPORTER"/>
    <property type="match status" value="1"/>
</dbReference>
<comment type="caution">
    <text evidence="5">The sequence shown here is derived from an EMBL/GenBank/DDBJ whole genome shotgun (WGS) entry which is preliminary data.</text>
</comment>
<comment type="similarity">
    <text evidence="1">Belongs to the bacterial solute-binding protein 5 family.</text>
</comment>
<protein>
    <submittedName>
        <fullName evidence="5">Periplasmic dipeptide transport protein</fullName>
    </submittedName>
</protein>